<sequence>MQKLFYYLRIYGFFRFIWYLLKEVEYFFRGVLQNSYTPFGEDLIIDKLLGKKKRGFYVDIGAYDPIRFSNTKRFYQRGWSGINIEPNPNRISLFNKLRPRDINLNIGVANRNGALNYFRFEPESLSTFSKKVASTYQRYGYKLIETNKIEVNKLGEILEKYTSPNSKSIDFFSIDTEGFDTEVLRSNNWERFRPRVICIEAPSTKDPNYDNSERQLPHSTEKLLTELGYKKAVRTIPNLIFKLK</sequence>
<dbReference type="SUPFAM" id="SSF53335">
    <property type="entry name" value="S-adenosyl-L-methionine-dependent methyltransferases"/>
    <property type="match status" value="1"/>
</dbReference>
<feature type="domain" description="Methyltransferase FkbM" evidence="1">
    <location>
        <begin position="59"/>
        <end position="230"/>
    </location>
</feature>
<dbReference type="Pfam" id="PF05050">
    <property type="entry name" value="Methyltransf_21"/>
    <property type="match status" value="1"/>
</dbReference>
<evidence type="ECO:0000313" key="2">
    <source>
        <dbReference type="EMBL" id="OGE38352.1"/>
    </source>
</evidence>
<accession>A0A1F5KBN1</accession>
<reference evidence="2 3" key="1">
    <citation type="journal article" date="2016" name="Nat. Commun.">
        <title>Thousands of microbial genomes shed light on interconnected biogeochemical processes in an aquifer system.</title>
        <authorList>
            <person name="Anantharaman K."/>
            <person name="Brown C.T."/>
            <person name="Hug L.A."/>
            <person name="Sharon I."/>
            <person name="Castelle C.J."/>
            <person name="Probst A.J."/>
            <person name="Thomas B.C."/>
            <person name="Singh A."/>
            <person name="Wilkins M.J."/>
            <person name="Karaoz U."/>
            <person name="Brodie E.L."/>
            <person name="Williams K.H."/>
            <person name="Hubbard S.S."/>
            <person name="Banfield J.F."/>
        </authorList>
    </citation>
    <scope>NUCLEOTIDE SEQUENCE [LARGE SCALE GENOMIC DNA]</scope>
</reference>
<dbReference type="EMBL" id="MFDE01000023">
    <property type="protein sequence ID" value="OGE38352.1"/>
    <property type="molecule type" value="Genomic_DNA"/>
</dbReference>
<dbReference type="InterPro" id="IPR053202">
    <property type="entry name" value="EGF_Rcpt_Signaling_Reg"/>
</dbReference>
<protein>
    <recommendedName>
        <fullName evidence="1">Methyltransferase FkbM domain-containing protein</fullName>
    </recommendedName>
</protein>
<evidence type="ECO:0000259" key="1">
    <source>
        <dbReference type="Pfam" id="PF05050"/>
    </source>
</evidence>
<proteinExistence type="predicted"/>
<dbReference type="GO" id="GO:0005737">
    <property type="term" value="C:cytoplasm"/>
    <property type="evidence" value="ECO:0007669"/>
    <property type="project" value="GOC"/>
</dbReference>
<gene>
    <name evidence="2" type="ORF">A3F00_00385</name>
</gene>
<comment type="caution">
    <text evidence="2">The sequence shown here is derived from an EMBL/GenBank/DDBJ whole genome shotgun (WGS) entry which is preliminary data.</text>
</comment>
<dbReference type="InterPro" id="IPR006342">
    <property type="entry name" value="FkbM_mtfrase"/>
</dbReference>
<dbReference type="AlphaFoldDB" id="A0A1F5KBN1"/>
<dbReference type="Proteomes" id="UP000176527">
    <property type="component" value="Unassembled WGS sequence"/>
</dbReference>
<dbReference type="NCBIfam" id="TIGR01444">
    <property type="entry name" value="fkbM_fam"/>
    <property type="match status" value="1"/>
</dbReference>
<name>A0A1F5KBN1_9BACT</name>
<dbReference type="GO" id="GO:0005886">
    <property type="term" value="C:plasma membrane"/>
    <property type="evidence" value="ECO:0007669"/>
    <property type="project" value="TreeGrafter"/>
</dbReference>
<dbReference type="GO" id="GO:0016197">
    <property type="term" value="P:endosomal transport"/>
    <property type="evidence" value="ECO:0007669"/>
    <property type="project" value="TreeGrafter"/>
</dbReference>
<dbReference type="GO" id="GO:0006888">
    <property type="term" value="P:endoplasmic reticulum to Golgi vesicle-mediated transport"/>
    <property type="evidence" value="ECO:0007669"/>
    <property type="project" value="TreeGrafter"/>
</dbReference>
<evidence type="ECO:0000313" key="3">
    <source>
        <dbReference type="Proteomes" id="UP000176527"/>
    </source>
</evidence>
<dbReference type="PANTHER" id="PTHR34009:SF2">
    <property type="entry name" value="PROTEIN STAR"/>
    <property type="match status" value="1"/>
</dbReference>
<dbReference type="Gene3D" id="3.40.50.150">
    <property type="entry name" value="Vaccinia Virus protein VP39"/>
    <property type="match status" value="1"/>
</dbReference>
<dbReference type="PANTHER" id="PTHR34009">
    <property type="entry name" value="PROTEIN STAR"/>
    <property type="match status" value="1"/>
</dbReference>
<dbReference type="InterPro" id="IPR029063">
    <property type="entry name" value="SAM-dependent_MTases_sf"/>
</dbReference>
<organism evidence="2 3">
    <name type="scientific">Candidatus Daviesbacteria bacterium RIFCSPHIGHO2_12_FULL_37_11</name>
    <dbReference type="NCBI Taxonomy" id="1797777"/>
    <lineage>
        <taxon>Bacteria</taxon>
        <taxon>Candidatus Daviesiibacteriota</taxon>
    </lineage>
</organism>